<keyword evidence="1" id="KW-0597">Phosphoprotein</keyword>
<organism evidence="6 7">
    <name type="scientific">Candidatus Methanofastidiosum methylothiophilum</name>
    <dbReference type="NCBI Taxonomy" id="1705564"/>
    <lineage>
        <taxon>Archaea</taxon>
        <taxon>Methanobacteriati</taxon>
        <taxon>Methanobacteriota</taxon>
        <taxon>Stenosarchaea group</taxon>
        <taxon>Candidatus Methanofastidiosia</taxon>
        <taxon>Candidatus Methanofastidiosales</taxon>
        <taxon>Candidatus Methanofastidiosaceae</taxon>
        <taxon>Candidatus Methanofastidiosum</taxon>
    </lineage>
</organism>
<accession>A0A150JBA7</accession>
<keyword evidence="5" id="KW-0378">Hydrolase</keyword>
<evidence type="ECO:0008006" key="8">
    <source>
        <dbReference type="Google" id="ProtNLM"/>
    </source>
</evidence>
<name>A0A150JBA7_9EURY</name>
<dbReference type="GO" id="GO:0110001">
    <property type="term" value="C:toxin-antitoxin complex"/>
    <property type="evidence" value="ECO:0007669"/>
    <property type="project" value="InterPro"/>
</dbReference>
<gene>
    <name evidence="6" type="ORF">AMQ74_00050</name>
</gene>
<dbReference type="InterPro" id="IPR008201">
    <property type="entry name" value="HepT-like"/>
</dbReference>
<dbReference type="Pfam" id="PF01934">
    <property type="entry name" value="HepT-like"/>
    <property type="match status" value="1"/>
</dbReference>
<dbReference type="GO" id="GO:0000166">
    <property type="term" value="F:nucleotide binding"/>
    <property type="evidence" value="ECO:0007669"/>
    <property type="project" value="UniProtKB-KW"/>
</dbReference>
<evidence type="ECO:0000256" key="2">
    <source>
        <dbReference type="ARBA" id="ARBA00022649"/>
    </source>
</evidence>
<comment type="caution">
    <text evidence="6">The sequence shown here is derived from an EMBL/GenBank/DDBJ whole genome shotgun (WGS) entry which is preliminary data.</text>
</comment>
<dbReference type="Proteomes" id="UP000075578">
    <property type="component" value="Unassembled WGS sequence"/>
</dbReference>
<dbReference type="InterPro" id="IPR051813">
    <property type="entry name" value="HepT_RNase_toxin"/>
</dbReference>
<dbReference type="PANTHER" id="PTHR34139">
    <property type="entry name" value="UPF0331 PROTEIN MJ0127"/>
    <property type="match status" value="1"/>
</dbReference>
<dbReference type="AlphaFoldDB" id="A0A150JBA7"/>
<evidence type="ECO:0000313" key="6">
    <source>
        <dbReference type="EMBL" id="KYC54445.1"/>
    </source>
</evidence>
<keyword evidence="2" id="KW-1277">Toxin-antitoxin system</keyword>
<evidence type="ECO:0000256" key="4">
    <source>
        <dbReference type="ARBA" id="ARBA00022741"/>
    </source>
</evidence>
<dbReference type="EMBL" id="LNGD01000001">
    <property type="protein sequence ID" value="KYC54445.1"/>
    <property type="molecule type" value="Genomic_DNA"/>
</dbReference>
<proteinExistence type="predicted"/>
<keyword evidence="3" id="KW-0540">Nuclease</keyword>
<protein>
    <recommendedName>
        <fullName evidence="8">DUF86 domain-containing protein</fullName>
    </recommendedName>
</protein>
<dbReference type="PANTHER" id="PTHR34139:SF1">
    <property type="entry name" value="RNASE MJ1380-RELATED"/>
    <property type="match status" value="1"/>
</dbReference>
<dbReference type="GO" id="GO:0004540">
    <property type="term" value="F:RNA nuclease activity"/>
    <property type="evidence" value="ECO:0007669"/>
    <property type="project" value="InterPro"/>
</dbReference>
<keyword evidence="4" id="KW-0547">Nucleotide-binding</keyword>
<evidence type="ECO:0000256" key="3">
    <source>
        <dbReference type="ARBA" id="ARBA00022722"/>
    </source>
</evidence>
<evidence type="ECO:0000313" key="7">
    <source>
        <dbReference type="Proteomes" id="UP000075578"/>
    </source>
</evidence>
<evidence type="ECO:0000256" key="1">
    <source>
        <dbReference type="ARBA" id="ARBA00022553"/>
    </source>
</evidence>
<sequence>MKKNILYLKHILDSIERIEEYIRGVDYEDFMESSLIQAATIREIEIIGEATKNLDVKFREKYNTLPLRKMSGMGDKLIHDYFGVDLDAVWDTVTIDLPPLKDKIISILEEIELLS</sequence>
<dbReference type="PATRIC" id="fig|1705564.3.peg.51"/>
<dbReference type="GO" id="GO:0016787">
    <property type="term" value="F:hydrolase activity"/>
    <property type="evidence" value="ECO:0007669"/>
    <property type="project" value="UniProtKB-KW"/>
</dbReference>
<reference evidence="6 7" key="1">
    <citation type="journal article" date="2016" name="ISME J.">
        <title>Chasing the elusive Euryarchaeota class WSA2: genomes reveal a uniquely fastidious methyl-reducing methanogen.</title>
        <authorList>
            <person name="Nobu M.K."/>
            <person name="Narihiro T."/>
            <person name="Kuroda K."/>
            <person name="Mei R."/>
            <person name="Liu W.T."/>
        </authorList>
    </citation>
    <scope>NUCLEOTIDE SEQUENCE [LARGE SCALE GENOMIC DNA]</scope>
    <source>
        <strain evidence="6">U1lsi0528_Bin089</strain>
    </source>
</reference>
<evidence type="ECO:0000256" key="5">
    <source>
        <dbReference type="ARBA" id="ARBA00022801"/>
    </source>
</evidence>